<feature type="signal peptide" evidence="2">
    <location>
        <begin position="1"/>
        <end position="23"/>
    </location>
</feature>
<proteinExistence type="inferred from homology"/>
<dbReference type="PANTHER" id="PTHR36842">
    <property type="entry name" value="PROTEIN TOLB HOMOLOG"/>
    <property type="match status" value="1"/>
</dbReference>
<dbReference type="STRING" id="336831.WG68_05900"/>
<reference evidence="3 4" key="1">
    <citation type="submission" date="2015-03" db="EMBL/GenBank/DDBJ databases">
        <title>Draft genome sequences of two protease-producing strains of Arsukibacterium isolated from two cold and alkaline environments.</title>
        <authorList>
            <person name="Lylloff J.E."/>
            <person name="Skov L.B."/>
            <person name="Jepsen M."/>
            <person name="Hallin P.F."/>
            <person name="Sorensen S.J."/>
            <person name="Stougaard P."/>
            <person name="Glaring M.A."/>
        </authorList>
    </citation>
    <scope>NUCLEOTIDE SEQUENCE [LARGE SCALE GENOMIC DNA]</scope>
    <source>
        <strain evidence="3 4">GCM72</strain>
    </source>
</reference>
<dbReference type="Pfam" id="PF07676">
    <property type="entry name" value="PD40"/>
    <property type="match status" value="5"/>
</dbReference>
<dbReference type="Gene3D" id="2.120.10.30">
    <property type="entry name" value="TolB, C-terminal domain"/>
    <property type="match status" value="2"/>
</dbReference>
<evidence type="ECO:0000256" key="1">
    <source>
        <dbReference type="ARBA" id="ARBA00009820"/>
    </source>
</evidence>
<sequence length="361" mass="39206">MALFKCTHLAAGVLALCGSLAVAAGLQHDLAFVSIRDGNAHIYVSRGDGTQVALTSGSSVNTQPAWSADGTMLAFSSVRDGQSAIYIIGADGQDLRRLNQSTLWQTAPSWSPDGKAIAFFARDNSKPGVALHLMDLTDRTALIIDADGMEKGPDAPVWSADGKQLAFLGSHAGQKNDVWVVQRDGSGLQNISQQVSTRHKAHPAMSPDGRYVVYVADMRGYLALFRTDLQTGESVNLTADKPAAYETPRWSADGRRLVFASSRDDPELTRMDIFMMNADGSGVTNLSQHPHEDFNPHWSADEQRIIFTSLRSGTAQIFAYDLVSKQLMRITDNQSHDMDQVPQPVAVRFLQTAVSLTKGDL</sequence>
<dbReference type="InterPro" id="IPR011659">
    <property type="entry name" value="WD40"/>
</dbReference>
<comment type="caution">
    <text evidence="3">The sequence shown here is derived from an EMBL/GenBank/DDBJ whole genome shotgun (WGS) entry which is preliminary data.</text>
</comment>
<dbReference type="PATRIC" id="fig|336831.14.peg.2920"/>
<evidence type="ECO:0000313" key="4">
    <source>
        <dbReference type="Proteomes" id="UP000034228"/>
    </source>
</evidence>
<dbReference type="Proteomes" id="UP000034228">
    <property type="component" value="Unassembled WGS sequence"/>
</dbReference>
<organism evidence="3 4">
    <name type="scientific">Arsukibacterium ikkense</name>
    <dbReference type="NCBI Taxonomy" id="336831"/>
    <lineage>
        <taxon>Bacteria</taxon>
        <taxon>Pseudomonadati</taxon>
        <taxon>Pseudomonadota</taxon>
        <taxon>Gammaproteobacteria</taxon>
        <taxon>Chromatiales</taxon>
        <taxon>Chromatiaceae</taxon>
        <taxon>Arsukibacterium</taxon>
    </lineage>
</organism>
<name>A0A0M2VAY5_9GAMM</name>
<dbReference type="AlphaFoldDB" id="A0A0M2VAY5"/>
<dbReference type="RefSeq" id="WP_046556744.1">
    <property type="nucleotide sequence ID" value="NZ_LAHO01000004.1"/>
</dbReference>
<dbReference type="EMBL" id="LAHO01000004">
    <property type="protein sequence ID" value="KKO46303.1"/>
    <property type="molecule type" value="Genomic_DNA"/>
</dbReference>
<gene>
    <name evidence="3" type="ORF">WG68_05900</name>
</gene>
<dbReference type="InterPro" id="IPR011042">
    <property type="entry name" value="6-blade_b-propeller_TolB-like"/>
</dbReference>
<dbReference type="PANTHER" id="PTHR36842:SF1">
    <property type="entry name" value="PROTEIN TOLB"/>
    <property type="match status" value="1"/>
</dbReference>
<protein>
    <submittedName>
        <fullName evidence="3">Uncharacterized protein</fullName>
    </submittedName>
</protein>
<keyword evidence="4" id="KW-1185">Reference proteome</keyword>
<accession>A0A0M2VAY5</accession>
<keyword evidence="2" id="KW-0732">Signal</keyword>
<dbReference type="OrthoDB" id="9812921at2"/>
<comment type="similarity">
    <text evidence="1">Belongs to the TolB family.</text>
</comment>
<feature type="chain" id="PRO_5005644535" evidence="2">
    <location>
        <begin position="24"/>
        <end position="361"/>
    </location>
</feature>
<evidence type="ECO:0000256" key="2">
    <source>
        <dbReference type="SAM" id="SignalP"/>
    </source>
</evidence>
<dbReference type="SUPFAM" id="SSF82171">
    <property type="entry name" value="DPP6 N-terminal domain-like"/>
    <property type="match status" value="1"/>
</dbReference>
<evidence type="ECO:0000313" key="3">
    <source>
        <dbReference type="EMBL" id="KKO46303.1"/>
    </source>
</evidence>